<dbReference type="PROSITE" id="PS50893">
    <property type="entry name" value="ABC_TRANSPORTER_2"/>
    <property type="match status" value="1"/>
</dbReference>
<keyword evidence="10" id="KW-1185">Reference proteome</keyword>
<evidence type="ECO:0000256" key="6">
    <source>
        <dbReference type="ARBA" id="ARBA00023136"/>
    </source>
</evidence>
<keyword evidence="5 7" id="KW-1278">Translocase</keyword>
<evidence type="ECO:0000259" key="8">
    <source>
        <dbReference type="PROSITE" id="PS50893"/>
    </source>
</evidence>
<dbReference type="InterPro" id="IPR017871">
    <property type="entry name" value="ABC_transporter-like_CS"/>
</dbReference>
<evidence type="ECO:0000313" key="9">
    <source>
        <dbReference type="EMBL" id="ATA19077.1"/>
    </source>
</evidence>
<feature type="domain" description="ABC transporter" evidence="8">
    <location>
        <begin position="5"/>
        <end position="236"/>
    </location>
</feature>
<dbReference type="SUPFAM" id="SSF50331">
    <property type="entry name" value="MOP-like"/>
    <property type="match status" value="1"/>
</dbReference>
<dbReference type="InterPro" id="IPR003439">
    <property type="entry name" value="ABC_transporter-like_ATP-bd"/>
</dbReference>
<dbReference type="InterPro" id="IPR005893">
    <property type="entry name" value="PotA-like"/>
</dbReference>
<evidence type="ECO:0000313" key="10">
    <source>
        <dbReference type="Proteomes" id="UP000217182"/>
    </source>
</evidence>
<evidence type="ECO:0000256" key="3">
    <source>
        <dbReference type="ARBA" id="ARBA00022741"/>
    </source>
</evidence>
<comment type="catalytic activity">
    <reaction evidence="7">
        <text>ATP + H2O + polyamine-[polyamine-binding protein]Side 1 = ADP + phosphate + polyamineSide 2 + [polyamine-binding protein]Side 1.</text>
        <dbReference type="EC" id="7.6.2.11"/>
    </reaction>
</comment>
<dbReference type="EC" id="7.6.2.11" evidence="7"/>
<dbReference type="Gene3D" id="2.40.50.100">
    <property type="match status" value="1"/>
</dbReference>
<evidence type="ECO:0000256" key="5">
    <source>
        <dbReference type="ARBA" id="ARBA00022967"/>
    </source>
</evidence>
<dbReference type="GO" id="GO:0005524">
    <property type="term" value="F:ATP binding"/>
    <property type="evidence" value="ECO:0007669"/>
    <property type="project" value="UniProtKB-KW"/>
</dbReference>
<dbReference type="KEGG" id="gqu:AWC35_06795"/>
<dbReference type="SUPFAM" id="SSF52540">
    <property type="entry name" value="P-loop containing nucleoside triphosphate hydrolases"/>
    <property type="match status" value="1"/>
</dbReference>
<dbReference type="InterPro" id="IPR027417">
    <property type="entry name" value="P-loop_NTPase"/>
</dbReference>
<evidence type="ECO:0000256" key="1">
    <source>
        <dbReference type="ARBA" id="ARBA00022448"/>
    </source>
</evidence>
<reference evidence="9 10" key="1">
    <citation type="submission" date="2016-01" db="EMBL/GenBank/DDBJ databases">
        <authorList>
            <person name="Oliw E.H."/>
        </authorList>
    </citation>
    <scope>NUCLEOTIDE SEQUENCE [LARGE SCALE GENOMIC DNA]</scope>
    <source>
        <strain evidence="9 10">FRB97</strain>
    </source>
</reference>
<comment type="similarity">
    <text evidence="7">Belongs to the ABC transporter superfamily. Spermidine/putrescine importer (TC 3.A.1.11.1) family.</text>
</comment>
<dbReference type="SMART" id="SM00382">
    <property type="entry name" value="AAA"/>
    <property type="match status" value="1"/>
</dbReference>
<organism evidence="9 10">
    <name type="scientific">Gibbsiella quercinecans</name>
    <dbReference type="NCBI Taxonomy" id="929813"/>
    <lineage>
        <taxon>Bacteria</taxon>
        <taxon>Pseudomonadati</taxon>
        <taxon>Pseudomonadota</taxon>
        <taxon>Gammaproteobacteria</taxon>
        <taxon>Enterobacterales</taxon>
        <taxon>Yersiniaceae</taxon>
        <taxon>Gibbsiella</taxon>
    </lineage>
</organism>
<evidence type="ECO:0000256" key="4">
    <source>
        <dbReference type="ARBA" id="ARBA00022840"/>
    </source>
</evidence>
<keyword evidence="3 7" id="KW-0547">Nucleotide-binding</keyword>
<name>A0A250AYT7_9GAMM</name>
<dbReference type="Proteomes" id="UP000217182">
    <property type="component" value="Chromosome"/>
</dbReference>
<dbReference type="PROSITE" id="PS00211">
    <property type="entry name" value="ABC_TRANSPORTER_1"/>
    <property type="match status" value="1"/>
</dbReference>
<evidence type="ECO:0000256" key="7">
    <source>
        <dbReference type="RuleBase" id="RU364083"/>
    </source>
</evidence>
<comment type="subunit">
    <text evidence="7">The complex is composed of two ATP-binding proteins (PotA), two transmembrane proteins (PotB and PotC) and a solute-binding protein (PotD).</text>
</comment>
<dbReference type="PANTHER" id="PTHR42781">
    <property type="entry name" value="SPERMIDINE/PUTRESCINE IMPORT ATP-BINDING PROTEIN POTA"/>
    <property type="match status" value="1"/>
</dbReference>
<dbReference type="InterPro" id="IPR008995">
    <property type="entry name" value="Mo/tungstate-bd_C_term_dom"/>
</dbReference>
<dbReference type="OrthoDB" id="9802264at2"/>
<keyword evidence="2 7" id="KW-1003">Cell membrane</keyword>
<dbReference type="InterPro" id="IPR013611">
    <property type="entry name" value="Transp-assoc_OB_typ2"/>
</dbReference>
<dbReference type="GO" id="GO:0015417">
    <property type="term" value="F:ABC-type polyamine transporter activity"/>
    <property type="evidence" value="ECO:0007669"/>
    <property type="project" value="UniProtKB-EC"/>
</dbReference>
<accession>A0A250AYT7</accession>
<dbReference type="RefSeq" id="WP_095845679.1">
    <property type="nucleotide sequence ID" value="NZ_CP014136.1"/>
</dbReference>
<dbReference type="GO" id="GO:0016887">
    <property type="term" value="F:ATP hydrolysis activity"/>
    <property type="evidence" value="ECO:0007669"/>
    <property type="project" value="InterPro"/>
</dbReference>
<proteinExistence type="inferred from homology"/>
<dbReference type="InterPro" id="IPR003593">
    <property type="entry name" value="AAA+_ATPase"/>
</dbReference>
<dbReference type="GO" id="GO:0043190">
    <property type="term" value="C:ATP-binding cassette (ABC) transporter complex"/>
    <property type="evidence" value="ECO:0007669"/>
    <property type="project" value="InterPro"/>
</dbReference>
<dbReference type="Pfam" id="PF08402">
    <property type="entry name" value="TOBE_2"/>
    <property type="match status" value="1"/>
</dbReference>
<dbReference type="InterPro" id="IPR050093">
    <property type="entry name" value="ABC_SmlMolc_Importer"/>
</dbReference>
<comment type="function">
    <text evidence="7">Part of the ABC transporter complex PotABCD involved in spermidine/putrescine import. Responsible for energy coupling to the transport system.</text>
</comment>
<dbReference type="EMBL" id="CP014136">
    <property type="protein sequence ID" value="ATA19077.1"/>
    <property type="molecule type" value="Genomic_DNA"/>
</dbReference>
<gene>
    <name evidence="7" type="primary">potA</name>
    <name evidence="9" type="ORF">AWC35_06795</name>
</gene>
<dbReference type="AlphaFoldDB" id="A0A250AYT7"/>
<dbReference type="FunFam" id="3.40.50.300:FF:000042">
    <property type="entry name" value="Maltose/maltodextrin ABC transporter, ATP-binding protein"/>
    <property type="match status" value="1"/>
</dbReference>
<dbReference type="Gene3D" id="3.40.50.300">
    <property type="entry name" value="P-loop containing nucleotide triphosphate hydrolases"/>
    <property type="match status" value="1"/>
</dbReference>
<keyword evidence="1 7" id="KW-0813">Transport</keyword>
<evidence type="ECO:0000256" key="2">
    <source>
        <dbReference type="ARBA" id="ARBA00022475"/>
    </source>
</evidence>
<protein>
    <recommendedName>
        <fullName evidence="7">Spermidine/putrescine import ATP-binding protein PotA</fullName>
        <ecNumber evidence="7">7.6.2.11</ecNumber>
    </recommendedName>
</protein>
<keyword evidence="6 7" id="KW-0472">Membrane</keyword>
<keyword evidence="4 7" id="KW-0067">ATP-binding</keyword>
<dbReference type="PANTHER" id="PTHR42781:SF6">
    <property type="entry name" value="SPERMIDINE_PUTRESCINE IMPORT ATP-BINDING PROTEIN POTA"/>
    <property type="match status" value="1"/>
</dbReference>
<dbReference type="Pfam" id="PF00005">
    <property type="entry name" value="ABC_tran"/>
    <property type="match status" value="1"/>
</dbReference>
<sequence>MRTFVSFRNVKKSYDGDKLVVRNLNLDVEEGEFLTLLGPSGSGKTTSLMMLAGFENPTEGEILLRDRPLHNLPPHQRDIGMVFQNYALFPHMTVAQNLAFPLTIRRMNKSDITDRVKRVLNMVKLTDLADRYPAQMSGGQQQRVALARALVFEPKLVLMDEPLGALDKQLREHMQMEIKQLHEMLNLTVVYVTHDQSEAMTMSNRVAVFNDGMIQQMDSPNKLYEEPQNAFVAQFIGENNSLLATQVGKEGDFYQVKLDDGTQLSALKVRPSSPGKKIQLSIRPERINVNAPEPGDEQVRAKIQQFIYLGDHVRMLTEVAGQGNFMVKLAPAKMDNSWRAGSEVLLSWQPKHLRALDVMLQ</sequence>
<dbReference type="NCBIfam" id="TIGR01187">
    <property type="entry name" value="potA"/>
    <property type="match status" value="1"/>
</dbReference>